<gene>
    <name evidence="2" type="primary">epsJ</name>
    <name evidence="2" type="ORF">BWY43_00316</name>
</gene>
<evidence type="ECO:0000259" key="1">
    <source>
        <dbReference type="Pfam" id="PF00535"/>
    </source>
</evidence>
<feature type="domain" description="Glycosyltransferase 2-like" evidence="1">
    <location>
        <begin position="5"/>
        <end position="134"/>
    </location>
</feature>
<dbReference type="PANTHER" id="PTHR43685">
    <property type="entry name" value="GLYCOSYLTRANSFERASE"/>
    <property type="match status" value="1"/>
</dbReference>
<dbReference type="Gene3D" id="3.90.550.10">
    <property type="entry name" value="Spore Coat Polysaccharide Biosynthesis Protein SpsA, Chain A"/>
    <property type="match status" value="1"/>
</dbReference>
<comment type="caution">
    <text evidence="2">The sequence shown here is derived from an EMBL/GenBank/DDBJ whole genome shotgun (WGS) entry which is preliminary data.</text>
</comment>
<dbReference type="InterPro" id="IPR001173">
    <property type="entry name" value="Glyco_trans_2-like"/>
</dbReference>
<keyword evidence="2" id="KW-0808">Transferase</keyword>
<accession>A0A1V5SEF2</accession>
<dbReference type="GO" id="GO:0016757">
    <property type="term" value="F:glycosyltransferase activity"/>
    <property type="evidence" value="ECO:0007669"/>
    <property type="project" value="UniProtKB-KW"/>
</dbReference>
<dbReference type="Pfam" id="PF00535">
    <property type="entry name" value="Glycos_transf_2"/>
    <property type="match status" value="1"/>
</dbReference>
<dbReference type="PANTHER" id="PTHR43685:SF2">
    <property type="entry name" value="GLYCOSYLTRANSFERASE 2-LIKE DOMAIN-CONTAINING PROTEIN"/>
    <property type="match status" value="1"/>
</dbReference>
<dbReference type="SUPFAM" id="SSF53448">
    <property type="entry name" value="Nucleotide-diphospho-sugar transferases"/>
    <property type="match status" value="1"/>
</dbReference>
<name>A0A1V5SEF2_9BACT</name>
<dbReference type="EMBL" id="MWBO01000019">
    <property type="protein sequence ID" value="OQA52867.1"/>
    <property type="molecule type" value="Genomic_DNA"/>
</dbReference>
<dbReference type="InterPro" id="IPR050834">
    <property type="entry name" value="Glycosyltransf_2"/>
</dbReference>
<dbReference type="Proteomes" id="UP000485367">
    <property type="component" value="Unassembled WGS sequence"/>
</dbReference>
<evidence type="ECO:0000313" key="2">
    <source>
        <dbReference type="EMBL" id="OQA52867.1"/>
    </source>
</evidence>
<dbReference type="AlphaFoldDB" id="A0A1V5SEF2"/>
<dbReference type="EC" id="2.4.-.-" evidence="2"/>
<organism evidence="2">
    <name type="scientific">candidate division WS2 bacterium ADurb.Bin280</name>
    <dbReference type="NCBI Taxonomy" id="1852829"/>
    <lineage>
        <taxon>Bacteria</taxon>
        <taxon>candidate division WS2</taxon>
    </lineage>
</organism>
<reference evidence="2" key="1">
    <citation type="submission" date="2017-02" db="EMBL/GenBank/DDBJ databases">
        <title>Delving into the versatile metabolic prowess of the omnipresent phylum Bacteroidetes.</title>
        <authorList>
            <person name="Nobu M.K."/>
            <person name="Mei R."/>
            <person name="Narihiro T."/>
            <person name="Kuroda K."/>
            <person name="Liu W.-T."/>
        </authorList>
    </citation>
    <scope>NUCLEOTIDE SEQUENCE</scope>
    <source>
        <strain evidence="2">ADurb.Bin280</strain>
    </source>
</reference>
<dbReference type="InterPro" id="IPR029044">
    <property type="entry name" value="Nucleotide-diphossugar_trans"/>
</dbReference>
<proteinExistence type="predicted"/>
<keyword evidence="2" id="KW-0328">Glycosyltransferase</keyword>
<sequence length="259" mass="30479">MPKFSIIMPAYNREGLLKEAIDSIIDQTYQDWELIIVDDKSTDKTLTVAKEYENLDKRIKVVALKKNQGPSNARNRGIAKSSGEFIVFNDSDDTSSKDRLEEINKAISANRDCDVLYSYLYKKSPDGSQKLIKPHPFDKEFIKVFNFIPNSVLTIKKDLFELIGGYDNYLRTAEDYDLILSLIEQEKEFLLIKKPLYIQRVHETNTTTQTPIKERIRDLEYVRKKHRLNKYSSNEAKKLCKSQKYWKRIDNEFVKKIWF</sequence>
<protein>
    <submittedName>
        <fullName evidence="2">Putative glycosyltransferase EpsJ</fullName>
        <ecNumber evidence="2">2.4.-.-</ecNumber>
    </submittedName>
</protein>